<dbReference type="EMBL" id="JALBUF010000016">
    <property type="protein sequence ID" value="MCI0184531.1"/>
    <property type="molecule type" value="Genomic_DNA"/>
</dbReference>
<proteinExistence type="predicted"/>
<dbReference type="Proteomes" id="UP001139263">
    <property type="component" value="Unassembled WGS sequence"/>
</dbReference>
<dbReference type="AlphaFoldDB" id="A0A9X1VA74"/>
<evidence type="ECO:0000313" key="2">
    <source>
        <dbReference type="Proteomes" id="UP001139263"/>
    </source>
</evidence>
<protein>
    <submittedName>
        <fullName evidence="1">Uncharacterized protein</fullName>
    </submittedName>
</protein>
<evidence type="ECO:0000313" key="1">
    <source>
        <dbReference type="EMBL" id="MCI0184531.1"/>
    </source>
</evidence>
<sequence>MQCEDPLEIGQFPLKDDVMVEKTSTFSRVEISNRNTYGVLLMNSVQEFIIDFNPGLKVNFDGGDLSTYARLSLYKECDQIIGLSACVLHRDHSNSDVVVLQKVYHHIAGYHTDDYAVANSMLIKIVGIPGFLRCSL</sequence>
<accession>A0A9X1VA74</accession>
<comment type="caution">
    <text evidence="1">The sequence shown here is derived from an EMBL/GenBank/DDBJ whole genome shotgun (WGS) entry which is preliminary data.</text>
</comment>
<organism evidence="1 2">
    <name type="scientific">Sulfoacidibacillus ferrooxidans</name>
    <dbReference type="NCBI Taxonomy" id="2005001"/>
    <lineage>
        <taxon>Bacteria</taxon>
        <taxon>Bacillati</taxon>
        <taxon>Bacillota</taxon>
        <taxon>Bacilli</taxon>
        <taxon>Bacillales</taxon>
        <taxon>Alicyclobacillaceae</taxon>
        <taxon>Sulfoacidibacillus</taxon>
    </lineage>
</organism>
<name>A0A9X1VA74_9BACL</name>
<gene>
    <name evidence="1" type="ORF">MM817_02828</name>
</gene>
<reference evidence="1" key="1">
    <citation type="submission" date="2022-03" db="EMBL/GenBank/DDBJ databases">
        <title>Draft Genome Sequence of Firmicute Strain S0AB, a Heterotrophic Iron/Sulfur-Oxidizing Extreme Acidophile.</title>
        <authorList>
            <person name="Vergara E."/>
            <person name="Pakostova E."/>
            <person name="Johnson D.B."/>
            <person name="Holmes D.S."/>
        </authorList>
    </citation>
    <scope>NUCLEOTIDE SEQUENCE</scope>
    <source>
        <strain evidence="1">S0AB</strain>
    </source>
</reference>
<keyword evidence="2" id="KW-1185">Reference proteome</keyword>